<dbReference type="Gene3D" id="1.50.40.10">
    <property type="entry name" value="Mitochondrial carrier domain"/>
    <property type="match status" value="1"/>
</dbReference>
<evidence type="ECO:0000256" key="3">
    <source>
        <dbReference type="ARBA" id="ARBA00022448"/>
    </source>
</evidence>
<keyword evidence="4 11" id="KW-0812">Transmembrane</keyword>
<comment type="subcellular location">
    <subcellularLocation>
        <location evidence="2 11">Mitochondrion inner membrane</location>
        <topology evidence="2 11">Multi-pass membrane protein</topology>
    </subcellularLocation>
</comment>
<dbReference type="PANTHER" id="PTHR46181:SF3">
    <property type="entry name" value="MITOCHONDRIAL GLYCINE TRANSPORTER"/>
    <property type="match status" value="1"/>
</dbReference>
<evidence type="ECO:0000256" key="6">
    <source>
        <dbReference type="ARBA" id="ARBA00022792"/>
    </source>
</evidence>
<dbReference type="AlphaFoldDB" id="A0A8H6BUK6"/>
<feature type="repeat" description="Solcar" evidence="12">
    <location>
        <begin position="22"/>
        <end position="108"/>
    </location>
</feature>
<evidence type="ECO:0000256" key="10">
    <source>
        <dbReference type="ARBA" id="ARBA00034060"/>
    </source>
</evidence>
<dbReference type="SUPFAM" id="SSF103506">
    <property type="entry name" value="Mitochondrial carrier"/>
    <property type="match status" value="1"/>
</dbReference>
<keyword evidence="5 11" id="KW-0677">Repeat</keyword>
<dbReference type="PRINTS" id="PR00926">
    <property type="entry name" value="MITOCARRIER"/>
</dbReference>
<evidence type="ECO:0000256" key="8">
    <source>
        <dbReference type="ARBA" id="ARBA00023128"/>
    </source>
</evidence>
<dbReference type="Proteomes" id="UP000536275">
    <property type="component" value="Unassembled WGS sequence"/>
</dbReference>
<dbReference type="InterPro" id="IPR030847">
    <property type="entry name" value="Hem25/SLC25A38"/>
</dbReference>
<organism evidence="13 14">
    <name type="scientific">Candida albicans</name>
    <name type="common">Yeast</name>
    <dbReference type="NCBI Taxonomy" id="5476"/>
    <lineage>
        <taxon>Eukaryota</taxon>
        <taxon>Fungi</taxon>
        <taxon>Dikarya</taxon>
        <taxon>Ascomycota</taxon>
        <taxon>Saccharomycotina</taxon>
        <taxon>Pichiomycetes</taxon>
        <taxon>Debaryomycetaceae</taxon>
        <taxon>Candida/Lodderomyces clade</taxon>
        <taxon>Candida</taxon>
    </lineage>
</organism>
<evidence type="ECO:0000256" key="4">
    <source>
        <dbReference type="ARBA" id="ARBA00022692"/>
    </source>
</evidence>
<dbReference type="PANTHER" id="PTHR46181">
    <property type="entry name" value="MITOCHONDRIAL GLYCINE TRANSPORTER"/>
    <property type="match status" value="1"/>
</dbReference>
<dbReference type="GO" id="GO:1904983">
    <property type="term" value="P:glycine import into mitochondrion"/>
    <property type="evidence" value="ECO:0007669"/>
    <property type="project" value="UniProtKB-UniRule"/>
</dbReference>
<keyword evidence="3 11" id="KW-0813">Transport</keyword>
<keyword evidence="9 11" id="KW-0472">Membrane</keyword>
<gene>
    <name evidence="13" type="ORF">FOB64_004334</name>
</gene>
<evidence type="ECO:0000313" key="14">
    <source>
        <dbReference type="Proteomes" id="UP000536275"/>
    </source>
</evidence>
<sequence>MSSPPLSSPVPQVKTTQNGKSPDATVHLLAGAIAGLVSAVTLQPFDLLKTRLQQQQLTTKQEVRTTLTKELKKLTRVKDLWRGTLPSTLRTSIGAGLYFTTLSKMRTSWGEYKQSKDSSINLKSNSSILPKLTAMENLTTGFIARGIVGYITMPITIIKTRFESNLYNYNSMYEGGGGVGGGGSWKNFFKGSVATLARDCPYAGLYVLTYEAFKNDLIPLIIPNSSLSLSSSSSSSLSSSSSFPFDAIKTRLQLTNEEGGSMTTVLKKMLREDGGIKNLFRGLSLRLGRKGISAGISWCIYEELIKSNYFQSKFL</sequence>
<keyword evidence="6 11" id="KW-0999">Mitochondrion inner membrane</keyword>
<reference evidence="13 14" key="1">
    <citation type="submission" date="2020-03" db="EMBL/GenBank/DDBJ databases">
        <title>FDA dAtabase for Regulatory Grade micrObial Sequences (FDA-ARGOS): Supporting development and validation of Infectious Disease Dx tests.</title>
        <authorList>
            <person name="Campos J."/>
            <person name="Goldberg B."/>
            <person name="Tallon L."/>
            <person name="Sadzewicz L."/>
            <person name="Vavikolanu K."/>
            <person name="Mehta A."/>
            <person name="Aluvathingal J."/>
            <person name="Nadendla S."/>
            <person name="Nandy P."/>
            <person name="Geyer C."/>
            <person name="Yan Y."/>
            <person name="Sichtig H."/>
        </authorList>
    </citation>
    <scope>NUCLEOTIDE SEQUENCE [LARGE SCALE GENOMIC DNA]</scope>
    <source>
        <strain evidence="13 14">FDAARGOS_656</strain>
    </source>
</reference>
<name>A0A8H6BUK6_CANAX</name>
<dbReference type="GO" id="GO:0005743">
    <property type="term" value="C:mitochondrial inner membrane"/>
    <property type="evidence" value="ECO:0007669"/>
    <property type="project" value="UniProtKB-SubCell"/>
</dbReference>
<proteinExistence type="inferred from homology"/>
<dbReference type="FunFam" id="1.50.40.10:FF:000103">
    <property type="entry name" value="Mitochondrial glycine transporter"/>
    <property type="match status" value="1"/>
</dbReference>
<comment type="caution">
    <text evidence="13">The sequence shown here is derived from an EMBL/GenBank/DDBJ whole genome shotgun (WGS) entry which is preliminary data.</text>
</comment>
<evidence type="ECO:0000256" key="1">
    <source>
        <dbReference type="ARBA" id="ARBA00002238"/>
    </source>
</evidence>
<dbReference type="InterPro" id="IPR002067">
    <property type="entry name" value="MCP"/>
</dbReference>
<comment type="similarity">
    <text evidence="11">Belongs to the mitochondrial carrier (TC 2.A.29) family. SLC25A38 subfamily.</text>
</comment>
<dbReference type="HAMAP" id="MF_03064">
    <property type="entry name" value="SLC25A38"/>
    <property type="match status" value="1"/>
</dbReference>
<keyword evidence="8 11" id="KW-0496">Mitochondrion</keyword>
<protein>
    <recommendedName>
        <fullName evidence="11">Mitochondrial glycine transporter</fullName>
    </recommendedName>
    <alternativeName>
        <fullName evidence="11">Solute carrier family 25 member 38 homolog</fullName>
    </alternativeName>
</protein>
<dbReference type="GO" id="GO:0015187">
    <property type="term" value="F:glycine transmembrane transporter activity"/>
    <property type="evidence" value="ECO:0007669"/>
    <property type="project" value="UniProtKB-UniRule"/>
</dbReference>
<dbReference type="EMBL" id="JABWAD010000055">
    <property type="protein sequence ID" value="KAF6066878.1"/>
    <property type="molecule type" value="Genomic_DNA"/>
</dbReference>
<evidence type="ECO:0000256" key="12">
    <source>
        <dbReference type="PROSITE-ProRule" id="PRU00282"/>
    </source>
</evidence>
<comment type="function">
    <text evidence="11">Mitochondrial glycine transporter that imports glycine into the mitochondrial matrix. Plays an important role in providing glycine for the first enzymatic step in heme biosynthesis, the condensation of glycine with succinyl-CoA to produce 5-aminolevulinate (ALA) in the miochondrial matrix.</text>
</comment>
<feature type="repeat" description="Solcar" evidence="12">
    <location>
        <begin position="222"/>
        <end position="307"/>
    </location>
</feature>
<evidence type="ECO:0000256" key="7">
    <source>
        <dbReference type="ARBA" id="ARBA00022989"/>
    </source>
</evidence>
<comment type="catalytic activity">
    <reaction evidence="10 11">
        <text>glycine(in) = glycine(out)</text>
        <dbReference type="Rhea" id="RHEA:70715"/>
        <dbReference type="ChEBI" id="CHEBI:57305"/>
    </reaction>
</comment>
<dbReference type="PROSITE" id="PS50920">
    <property type="entry name" value="SOLCAR"/>
    <property type="match status" value="3"/>
</dbReference>
<dbReference type="InterPro" id="IPR023395">
    <property type="entry name" value="MCP_dom_sf"/>
</dbReference>
<evidence type="ECO:0000256" key="11">
    <source>
        <dbReference type="HAMAP-Rule" id="MF_03064"/>
    </source>
</evidence>
<dbReference type="Pfam" id="PF00153">
    <property type="entry name" value="Mito_carr"/>
    <property type="match status" value="3"/>
</dbReference>
<keyword evidence="7 11" id="KW-1133">Transmembrane helix</keyword>
<evidence type="ECO:0000256" key="2">
    <source>
        <dbReference type="ARBA" id="ARBA00004448"/>
    </source>
</evidence>
<feature type="repeat" description="Solcar" evidence="12">
    <location>
        <begin position="132"/>
        <end position="216"/>
    </location>
</feature>
<comment type="function">
    <text evidence="1">Mitochondrial transporter that mediates uptake of thiamine pyrophosphate (ThPP) into mitochondria.</text>
</comment>
<evidence type="ECO:0000313" key="13">
    <source>
        <dbReference type="EMBL" id="KAF6066878.1"/>
    </source>
</evidence>
<dbReference type="InterPro" id="IPR018108">
    <property type="entry name" value="MCP_transmembrane"/>
</dbReference>
<accession>A0A8H6BUK6</accession>
<evidence type="ECO:0000256" key="9">
    <source>
        <dbReference type="ARBA" id="ARBA00023136"/>
    </source>
</evidence>
<evidence type="ECO:0000256" key="5">
    <source>
        <dbReference type="ARBA" id="ARBA00022737"/>
    </source>
</evidence>